<reference evidence="6" key="1">
    <citation type="journal article" date="2023" name="DNA Res.">
        <title>Chromosome-level genome assembly of Phrynocephalus forsythii using third-generation DNA sequencing and Hi-C analysis.</title>
        <authorList>
            <person name="Qi Y."/>
            <person name="Zhao W."/>
            <person name="Zhao Y."/>
            <person name="Niu C."/>
            <person name="Cao S."/>
            <person name="Zhang Y."/>
        </authorList>
    </citation>
    <scope>NUCLEOTIDE SEQUENCE</scope>
    <source>
        <tissue evidence="6">Muscle</tissue>
    </source>
</reference>
<dbReference type="InterPro" id="IPR004020">
    <property type="entry name" value="DAPIN"/>
</dbReference>
<dbReference type="InterPro" id="IPR043136">
    <property type="entry name" value="B30.2/SPRY_sf"/>
</dbReference>
<comment type="function">
    <text evidence="3">Neurotoxin that produces dose-dependent hypolocomotion and hyperalgesia in mice. May directly act on the central nervous system, as it is 6500-fold more potent when administered intracerebroventricularly than intraperitoneal.</text>
</comment>
<dbReference type="SMART" id="SM01289">
    <property type="entry name" value="PYRIN"/>
    <property type="match status" value="1"/>
</dbReference>
<comment type="similarity">
    <text evidence="1">Belongs to the ohanin/vespryn family.</text>
</comment>
<dbReference type="PROSITE" id="PS50188">
    <property type="entry name" value="B302_SPRY"/>
    <property type="match status" value="1"/>
</dbReference>
<dbReference type="InterPro" id="IPR050143">
    <property type="entry name" value="TRIM/RBCC"/>
</dbReference>
<dbReference type="Gene3D" id="2.60.120.920">
    <property type="match status" value="1"/>
</dbReference>
<keyword evidence="7" id="KW-1185">Reference proteome</keyword>
<feature type="domain" description="B30.2/SPRY" evidence="4">
    <location>
        <begin position="110"/>
        <end position="300"/>
    </location>
</feature>
<evidence type="ECO:0000256" key="2">
    <source>
        <dbReference type="ARBA" id="ARBA00022699"/>
    </source>
</evidence>
<dbReference type="Pfam" id="PF00622">
    <property type="entry name" value="SPRY"/>
    <property type="match status" value="1"/>
</dbReference>
<dbReference type="SMART" id="SM00449">
    <property type="entry name" value="SPRY"/>
    <property type="match status" value="1"/>
</dbReference>
<accession>A0A9Q1AVM7</accession>
<keyword evidence="2" id="KW-0528">Neurotoxin</keyword>
<protein>
    <recommendedName>
        <fullName evidence="8">B30.2/SPRY domain-containing protein</fullName>
    </recommendedName>
</protein>
<dbReference type="InterPro" id="IPR013320">
    <property type="entry name" value="ConA-like_dom_sf"/>
</dbReference>
<evidence type="ECO:0000256" key="1">
    <source>
        <dbReference type="ARBA" id="ARBA00009651"/>
    </source>
</evidence>
<dbReference type="Pfam" id="PF02758">
    <property type="entry name" value="PYRIN"/>
    <property type="match status" value="1"/>
</dbReference>
<dbReference type="InterPro" id="IPR011029">
    <property type="entry name" value="DEATH-like_dom_sf"/>
</dbReference>
<organism evidence="6 7">
    <name type="scientific">Phrynocephalus forsythii</name>
    <dbReference type="NCBI Taxonomy" id="171643"/>
    <lineage>
        <taxon>Eukaryota</taxon>
        <taxon>Metazoa</taxon>
        <taxon>Chordata</taxon>
        <taxon>Craniata</taxon>
        <taxon>Vertebrata</taxon>
        <taxon>Euteleostomi</taxon>
        <taxon>Lepidosauria</taxon>
        <taxon>Squamata</taxon>
        <taxon>Bifurcata</taxon>
        <taxon>Unidentata</taxon>
        <taxon>Episquamata</taxon>
        <taxon>Toxicofera</taxon>
        <taxon>Iguania</taxon>
        <taxon>Acrodonta</taxon>
        <taxon>Agamidae</taxon>
        <taxon>Agaminae</taxon>
        <taxon>Phrynocephalus</taxon>
    </lineage>
</organism>
<keyword evidence="2" id="KW-0800">Toxin</keyword>
<dbReference type="PRINTS" id="PR01407">
    <property type="entry name" value="BUTYPHLNCDUF"/>
</dbReference>
<proteinExistence type="inferred from homology"/>
<dbReference type="InterPro" id="IPR003879">
    <property type="entry name" value="Butyrophylin_SPRY"/>
</dbReference>
<dbReference type="OrthoDB" id="6105938at2759"/>
<sequence>MSDSVTCRLVDYLEDLLVKEFKKFKLHLEEYPLEDGYRPIKRRHTEKAEAIEIAQLMVKAYEEQKALQMTVNIFDKINRKDLSERVQREMPIYFRQPARPLTQEEEREREKKILSNSYDKFFGTPKKVHVTLDPQTAFPALILSEDRKSVHLGERAQPLPDNPERFNMFPCVLGKEGIDTGTADWVVEVGRAKSWSIGVVQKSIDRKWYQYVTATKGYWALELKGGEYSASSTPSTVLTLWKSPRRIHVHLEYEFYILSFYNADSKEHLFTFNYPFYEVLFPFFQVWDKEIPLKICPLGE</sequence>
<evidence type="ECO:0000259" key="4">
    <source>
        <dbReference type="PROSITE" id="PS50188"/>
    </source>
</evidence>
<dbReference type="Gene3D" id="1.10.533.10">
    <property type="entry name" value="Death Domain, Fas"/>
    <property type="match status" value="1"/>
</dbReference>
<dbReference type="PROSITE" id="PS50824">
    <property type="entry name" value="DAPIN"/>
    <property type="match status" value="1"/>
</dbReference>
<dbReference type="Proteomes" id="UP001142489">
    <property type="component" value="Unassembled WGS sequence"/>
</dbReference>
<evidence type="ECO:0000259" key="5">
    <source>
        <dbReference type="PROSITE" id="PS50824"/>
    </source>
</evidence>
<evidence type="ECO:0008006" key="8">
    <source>
        <dbReference type="Google" id="ProtNLM"/>
    </source>
</evidence>
<dbReference type="AlphaFoldDB" id="A0A9Q1AVM7"/>
<dbReference type="Pfam" id="PF13765">
    <property type="entry name" value="PRY"/>
    <property type="match status" value="1"/>
</dbReference>
<dbReference type="EMBL" id="JAPFRF010000012">
    <property type="protein sequence ID" value="KAJ7313783.1"/>
    <property type="molecule type" value="Genomic_DNA"/>
</dbReference>
<dbReference type="FunFam" id="2.60.120.920:FF:000004">
    <property type="entry name" value="Butyrophilin subfamily 1 member A1"/>
    <property type="match status" value="1"/>
</dbReference>
<dbReference type="CDD" id="cd08321">
    <property type="entry name" value="Pyrin_ASC-like"/>
    <property type="match status" value="1"/>
</dbReference>
<dbReference type="SUPFAM" id="SSF49899">
    <property type="entry name" value="Concanavalin A-like lectins/glucanases"/>
    <property type="match status" value="1"/>
</dbReference>
<dbReference type="SMART" id="SM00589">
    <property type="entry name" value="PRY"/>
    <property type="match status" value="1"/>
</dbReference>
<gene>
    <name evidence="6" type="ORF">JRQ81_005475</name>
</gene>
<evidence type="ECO:0000256" key="3">
    <source>
        <dbReference type="ARBA" id="ARBA00034460"/>
    </source>
</evidence>
<feature type="domain" description="Pyrin" evidence="5">
    <location>
        <begin position="1"/>
        <end position="92"/>
    </location>
</feature>
<dbReference type="InterPro" id="IPR006574">
    <property type="entry name" value="PRY"/>
</dbReference>
<evidence type="ECO:0000313" key="6">
    <source>
        <dbReference type="EMBL" id="KAJ7313783.1"/>
    </source>
</evidence>
<evidence type="ECO:0000313" key="7">
    <source>
        <dbReference type="Proteomes" id="UP001142489"/>
    </source>
</evidence>
<comment type="caution">
    <text evidence="6">The sequence shown here is derived from an EMBL/GenBank/DDBJ whole genome shotgun (WGS) entry which is preliminary data.</text>
</comment>
<dbReference type="SUPFAM" id="SSF47986">
    <property type="entry name" value="DEATH domain"/>
    <property type="match status" value="1"/>
</dbReference>
<dbReference type="PANTHER" id="PTHR24103">
    <property type="entry name" value="E3 UBIQUITIN-PROTEIN LIGASE TRIM"/>
    <property type="match status" value="1"/>
</dbReference>
<name>A0A9Q1AVM7_9SAUR</name>
<dbReference type="InterPro" id="IPR003877">
    <property type="entry name" value="SPRY_dom"/>
</dbReference>
<dbReference type="InterPro" id="IPR001870">
    <property type="entry name" value="B30.2/SPRY"/>
</dbReference>